<dbReference type="EMBL" id="SJPJ01000002">
    <property type="protein sequence ID" value="TWT76424.1"/>
    <property type="molecule type" value="Genomic_DNA"/>
</dbReference>
<proteinExistence type="predicted"/>
<organism evidence="3 4">
    <name type="scientific">Novipirellula herctigrandis</name>
    <dbReference type="NCBI Taxonomy" id="2527986"/>
    <lineage>
        <taxon>Bacteria</taxon>
        <taxon>Pseudomonadati</taxon>
        <taxon>Planctomycetota</taxon>
        <taxon>Planctomycetia</taxon>
        <taxon>Pirellulales</taxon>
        <taxon>Pirellulaceae</taxon>
        <taxon>Novipirellula</taxon>
    </lineage>
</organism>
<feature type="chain" id="PRO_5022761644" evidence="1">
    <location>
        <begin position="28"/>
        <end position="429"/>
    </location>
</feature>
<dbReference type="RefSeq" id="WP_419195238.1">
    <property type="nucleotide sequence ID" value="NZ_SJPJ01000002.1"/>
</dbReference>
<dbReference type="InterPro" id="IPR011990">
    <property type="entry name" value="TPR-like_helical_dom_sf"/>
</dbReference>
<feature type="signal peptide" evidence="1">
    <location>
        <begin position="1"/>
        <end position="27"/>
    </location>
</feature>
<keyword evidence="4" id="KW-1185">Reference proteome</keyword>
<dbReference type="Pfam" id="PF04205">
    <property type="entry name" value="FMN_bind"/>
    <property type="match status" value="1"/>
</dbReference>
<evidence type="ECO:0000313" key="3">
    <source>
        <dbReference type="EMBL" id="TWT76424.1"/>
    </source>
</evidence>
<dbReference type="Gene3D" id="3.90.1010.20">
    <property type="match status" value="1"/>
</dbReference>
<feature type="domain" description="FMN-binding" evidence="2">
    <location>
        <begin position="353"/>
        <end position="426"/>
    </location>
</feature>
<dbReference type="Proteomes" id="UP000315010">
    <property type="component" value="Unassembled WGS sequence"/>
</dbReference>
<evidence type="ECO:0000313" key="4">
    <source>
        <dbReference type="Proteomes" id="UP000315010"/>
    </source>
</evidence>
<accession>A0A5C5YNE8</accession>
<comment type="caution">
    <text evidence="3">The sequence shown here is derived from an EMBL/GenBank/DDBJ whole genome shotgun (WGS) entry which is preliminary data.</text>
</comment>
<dbReference type="GO" id="GO:0010181">
    <property type="term" value="F:FMN binding"/>
    <property type="evidence" value="ECO:0007669"/>
    <property type="project" value="InterPro"/>
</dbReference>
<evidence type="ECO:0000259" key="2">
    <source>
        <dbReference type="SMART" id="SM00900"/>
    </source>
</evidence>
<keyword evidence="1" id="KW-0732">Signal</keyword>
<dbReference type="AlphaFoldDB" id="A0A5C5YNE8"/>
<sequence length="429" mass="47844" precursor="true">MRFVLLTRVCMVFLCSAILFAPSVAMASEDVVEMLSGAKASGKVTGIRQADKEFDFEIVLGNQVEVSTFAFSQVHAVTINGKRHVLTGKRAAGAGQAMVRTETEVLQLIESSGRNQPDWFESTSLDYPKSLDLSWPLRPPTKQWNNQRNVGQYLWDVIYPNPSRWKSGARLIDHEMALHKNSPSLQQRDIQTLGRMYFQLFQDYPRAAFWIRQLDPLPNNNLKIQLAECYWRLGCEPLAMELLNTSPLPIQAIKLLGDMGHTDRAIQLGRSALKTRQATVACLLTADACRQDGRYEDAVMFYEQVLSLPPFRNPAVTQRFHGRAKDSIEAIRLLEQADVRQVADGTYRDSSVGYTGPVSVEVVVENHAITKVQVTKHTEKQFYAALTDTPKRIIEKQSVQGIDGTSGATITSQAIVNATAKALSKGSSR</sequence>
<protein>
    <submittedName>
        <fullName evidence="3">FMN-binding domain protein</fullName>
    </submittedName>
</protein>
<dbReference type="InterPro" id="IPR007329">
    <property type="entry name" value="FMN-bd"/>
</dbReference>
<name>A0A5C5YNE8_9BACT</name>
<dbReference type="SMART" id="SM00900">
    <property type="entry name" value="FMN_bind"/>
    <property type="match status" value="1"/>
</dbReference>
<dbReference type="SUPFAM" id="SSF48452">
    <property type="entry name" value="TPR-like"/>
    <property type="match status" value="1"/>
</dbReference>
<dbReference type="GO" id="GO:0016020">
    <property type="term" value="C:membrane"/>
    <property type="evidence" value="ECO:0007669"/>
    <property type="project" value="InterPro"/>
</dbReference>
<dbReference type="Gene3D" id="1.25.40.10">
    <property type="entry name" value="Tetratricopeptide repeat domain"/>
    <property type="match status" value="1"/>
</dbReference>
<evidence type="ECO:0000256" key="1">
    <source>
        <dbReference type="SAM" id="SignalP"/>
    </source>
</evidence>
<reference evidence="3 4" key="1">
    <citation type="submission" date="2019-02" db="EMBL/GenBank/DDBJ databases">
        <title>Deep-cultivation of Planctomycetes and their phenomic and genomic characterization uncovers novel biology.</title>
        <authorList>
            <person name="Wiegand S."/>
            <person name="Jogler M."/>
            <person name="Boedeker C."/>
            <person name="Pinto D."/>
            <person name="Vollmers J."/>
            <person name="Rivas-Marin E."/>
            <person name="Kohn T."/>
            <person name="Peeters S.H."/>
            <person name="Heuer A."/>
            <person name="Rast P."/>
            <person name="Oberbeckmann S."/>
            <person name="Bunk B."/>
            <person name="Jeske O."/>
            <person name="Meyerdierks A."/>
            <person name="Storesund J.E."/>
            <person name="Kallscheuer N."/>
            <person name="Luecker S."/>
            <person name="Lage O.M."/>
            <person name="Pohl T."/>
            <person name="Merkel B.J."/>
            <person name="Hornburger P."/>
            <person name="Mueller R.-W."/>
            <person name="Bruemmer F."/>
            <person name="Labrenz M."/>
            <person name="Spormann A.M."/>
            <person name="Op Den Camp H."/>
            <person name="Overmann J."/>
            <person name="Amann R."/>
            <person name="Jetten M.S.M."/>
            <person name="Mascher T."/>
            <person name="Medema M.H."/>
            <person name="Devos D.P."/>
            <person name="Kaster A.-K."/>
            <person name="Ovreas L."/>
            <person name="Rohde M."/>
            <person name="Galperin M.Y."/>
            <person name="Jogler C."/>
        </authorList>
    </citation>
    <scope>NUCLEOTIDE SEQUENCE [LARGE SCALE GENOMIC DNA]</scope>
    <source>
        <strain evidence="3 4">CA13</strain>
    </source>
</reference>
<gene>
    <name evidence="3" type="ORF">CA13_69180</name>
</gene>